<keyword evidence="5" id="KW-0325">Glycoprotein</keyword>
<dbReference type="EMBL" id="WVTA01000004">
    <property type="protein sequence ID" value="KAK3213763.1"/>
    <property type="molecule type" value="Genomic_DNA"/>
</dbReference>
<sequence length="326" mass="36207">MVYTIVVHLYAKEDNESIEKLKAKLVEASQVYSKDRETLSWFVMQDVGDKRKFTIVERYLKESSQKYHLENPYWKTFDPYVIPLLDKPMDLRRFEELDTSGSAAGAHYHEEAKGDTTVASIYNLATDMLKATSGVLSHGIITSPAPRAIGPAITTACGEAVTKTIKSDNTSYVEQLTKLVASDSKFDSAACNLYLCKGLQFSDNAANVQTWKAGDVVPIKIWLRIPHEGIANVSIVSTKQNSQVGEPLKLWTKGYAPGKSEQDVPLDQRQFNVQIPGGLEKACANAGDCVLQWWWLGLAAKQTYESCVDFKIAASPENLRGQSFRA</sequence>
<dbReference type="Gene3D" id="3.30.70.100">
    <property type="match status" value="1"/>
</dbReference>
<evidence type="ECO:0000256" key="6">
    <source>
        <dbReference type="ARBA" id="ARBA00034311"/>
    </source>
</evidence>
<dbReference type="GO" id="GO:0046872">
    <property type="term" value="F:metal ion binding"/>
    <property type="evidence" value="ECO:0007669"/>
    <property type="project" value="UniProtKB-KW"/>
</dbReference>
<evidence type="ECO:0000259" key="7">
    <source>
        <dbReference type="Pfam" id="PF03067"/>
    </source>
</evidence>
<dbReference type="InterPro" id="IPR011008">
    <property type="entry name" value="Dimeric_a/b-barrel"/>
</dbReference>
<dbReference type="Gene3D" id="2.70.50.70">
    <property type="match status" value="1"/>
</dbReference>
<accession>A0AAN6M0Y8</accession>
<name>A0AAN6M0Y8_9PLEO</name>
<dbReference type="PANTHER" id="PTHR36575">
    <property type="entry name" value="BINDING PROTEIN, PUTATIVE (AFU_ORTHOLOGUE AFUA_1G14430)-RELATED"/>
    <property type="match status" value="1"/>
</dbReference>
<dbReference type="InterPro" id="IPR004302">
    <property type="entry name" value="Cellulose/chitin-bd_N"/>
</dbReference>
<dbReference type="InterPro" id="IPR052282">
    <property type="entry name" value="Starch-active_LPMO"/>
</dbReference>
<evidence type="ECO:0000256" key="5">
    <source>
        <dbReference type="ARBA" id="ARBA00023180"/>
    </source>
</evidence>
<keyword evidence="4" id="KW-1015">Disulfide bond</keyword>
<evidence type="ECO:0000256" key="4">
    <source>
        <dbReference type="ARBA" id="ARBA00023157"/>
    </source>
</evidence>
<gene>
    <name evidence="8" type="ORF">GRF29_28g878807</name>
</gene>
<comment type="caution">
    <text evidence="8">The sequence shown here is derived from an EMBL/GenBank/DDBJ whole genome shotgun (WGS) entry which is preliminary data.</text>
</comment>
<evidence type="ECO:0000313" key="9">
    <source>
        <dbReference type="Proteomes" id="UP001280581"/>
    </source>
</evidence>
<protein>
    <recommendedName>
        <fullName evidence="7">Chitin-binding type-4 domain-containing protein</fullName>
    </recommendedName>
</protein>
<dbReference type="Pfam" id="PF03067">
    <property type="entry name" value="LPMO_10"/>
    <property type="match status" value="1"/>
</dbReference>
<reference evidence="8 9" key="1">
    <citation type="submission" date="2021-02" db="EMBL/GenBank/DDBJ databases">
        <title>Genome assembly of Pseudopithomyces chartarum.</title>
        <authorList>
            <person name="Jauregui R."/>
            <person name="Singh J."/>
            <person name="Voisey C."/>
        </authorList>
    </citation>
    <scope>NUCLEOTIDE SEQUENCE [LARGE SCALE GENOMIC DNA]</scope>
    <source>
        <strain evidence="8 9">AGR01</strain>
    </source>
</reference>
<keyword evidence="9" id="KW-1185">Reference proteome</keyword>
<dbReference type="SUPFAM" id="SSF54909">
    <property type="entry name" value="Dimeric alpha+beta barrel"/>
    <property type="match status" value="1"/>
</dbReference>
<proteinExistence type="inferred from homology"/>
<keyword evidence="2" id="KW-0479">Metal-binding</keyword>
<evidence type="ECO:0000313" key="8">
    <source>
        <dbReference type="EMBL" id="KAK3213763.1"/>
    </source>
</evidence>
<dbReference type="PANTHER" id="PTHR36575:SF2">
    <property type="entry name" value="CHITIN-BINDING TYPE-4 DOMAIN-CONTAINING PROTEIN-RELATED"/>
    <property type="match status" value="1"/>
</dbReference>
<keyword evidence="3" id="KW-0186">Copper</keyword>
<organism evidence="8 9">
    <name type="scientific">Pseudopithomyces chartarum</name>
    <dbReference type="NCBI Taxonomy" id="1892770"/>
    <lineage>
        <taxon>Eukaryota</taxon>
        <taxon>Fungi</taxon>
        <taxon>Dikarya</taxon>
        <taxon>Ascomycota</taxon>
        <taxon>Pezizomycotina</taxon>
        <taxon>Dothideomycetes</taxon>
        <taxon>Pleosporomycetidae</taxon>
        <taxon>Pleosporales</taxon>
        <taxon>Massarineae</taxon>
        <taxon>Didymosphaeriaceae</taxon>
        <taxon>Pseudopithomyces</taxon>
    </lineage>
</organism>
<dbReference type="Proteomes" id="UP001280581">
    <property type="component" value="Unassembled WGS sequence"/>
</dbReference>
<comment type="similarity">
    <text evidence="6">Belongs to the polysaccharide monooxygenase AA13 family.</text>
</comment>
<evidence type="ECO:0000256" key="3">
    <source>
        <dbReference type="ARBA" id="ARBA00023008"/>
    </source>
</evidence>
<evidence type="ECO:0000256" key="1">
    <source>
        <dbReference type="ARBA" id="ARBA00001973"/>
    </source>
</evidence>
<evidence type="ECO:0000256" key="2">
    <source>
        <dbReference type="ARBA" id="ARBA00022723"/>
    </source>
</evidence>
<comment type="cofactor">
    <cofactor evidence="1">
        <name>Cu(2+)</name>
        <dbReference type="ChEBI" id="CHEBI:29036"/>
    </cofactor>
</comment>
<feature type="domain" description="Chitin-binding type-4" evidence="7">
    <location>
        <begin position="138"/>
        <end position="310"/>
    </location>
</feature>
<dbReference type="AlphaFoldDB" id="A0AAN6M0Y8"/>